<dbReference type="GO" id="GO:0004523">
    <property type="term" value="F:RNA-DNA hybrid ribonuclease activity"/>
    <property type="evidence" value="ECO:0007669"/>
    <property type="project" value="UniProtKB-EC"/>
</dbReference>
<evidence type="ECO:0000256" key="7">
    <source>
        <dbReference type="ARBA" id="ARBA00022801"/>
    </source>
</evidence>
<evidence type="ECO:0000256" key="8">
    <source>
        <dbReference type="SAM" id="MobiDB-lite"/>
    </source>
</evidence>
<dbReference type="SUPFAM" id="SSF53098">
    <property type="entry name" value="Ribonuclease H-like"/>
    <property type="match status" value="1"/>
</dbReference>
<protein>
    <recommendedName>
        <fullName evidence="3">ribonuclease H</fullName>
        <ecNumber evidence="3">3.1.26.4</ecNumber>
    </recommendedName>
</protein>
<feature type="region of interest" description="Disordered" evidence="8">
    <location>
        <begin position="1"/>
        <end position="22"/>
    </location>
</feature>
<dbReference type="InParanoid" id="Q2GRU5"/>
<dbReference type="GO" id="GO:0043137">
    <property type="term" value="P:DNA replication, removal of RNA primer"/>
    <property type="evidence" value="ECO:0007669"/>
    <property type="project" value="TreeGrafter"/>
</dbReference>
<evidence type="ECO:0000256" key="1">
    <source>
        <dbReference type="ARBA" id="ARBA00000077"/>
    </source>
</evidence>
<feature type="domain" description="RNase H type-1" evidence="9">
    <location>
        <begin position="579"/>
        <end position="739"/>
    </location>
</feature>
<dbReference type="RefSeq" id="XP_001227236.1">
    <property type="nucleotide sequence ID" value="XM_001227235.1"/>
</dbReference>
<dbReference type="PANTHER" id="PTHR10642:SF26">
    <property type="entry name" value="RIBONUCLEASE H1"/>
    <property type="match status" value="1"/>
</dbReference>
<comment type="catalytic activity">
    <reaction evidence="1">
        <text>Endonucleolytic cleavage to 5'-phosphomonoester.</text>
        <dbReference type="EC" id="3.1.26.4"/>
    </reaction>
</comment>
<dbReference type="Pfam" id="PF00075">
    <property type="entry name" value="RNase_H"/>
    <property type="match status" value="1"/>
</dbReference>
<evidence type="ECO:0000313" key="10">
    <source>
        <dbReference type="EMBL" id="EAQ85295.1"/>
    </source>
</evidence>
<dbReference type="STRING" id="306901.Q2GRU5"/>
<proteinExistence type="inferred from homology"/>
<keyword evidence="4" id="KW-0540">Nuclease</keyword>
<dbReference type="EMBL" id="CH408034">
    <property type="protein sequence ID" value="EAQ85295.1"/>
    <property type="molecule type" value="Genomic_DNA"/>
</dbReference>
<feature type="region of interest" description="Disordered" evidence="8">
    <location>
        <begin position="502"/>
        <end position="559"/>
    </location>
</feature>
<feature type="compositionally biased region" description="Polar residues" evidence="8">
    <location>
        <begin position="1"/>
        <end position="20"/>
    </location>
</feature>
<evidence type="ECO:0000256" key="3">
    <source>
        <dbReference type="ARBA" id="ARBA00012180"/>
    </source>
</evidence>
<dbReference type="VEuPathDB" id="FungiDB:CHGG_09309"/>
<dbReference type="GO" id="GO:0046872">
    <property type="term" value="F:metal ion binding"/>
    <property type="evidence" value="ECO:0007669"/>
    <property type="project" value="UniProtKB-KW"/>
</dbReference>
<keyword evidence="7" id="KW-0378">Hydrolase</keyword>
<dbReference type="InterPro" id="IPR012337">
    <property type="entry name" value="RNaseH-like_sf"/>
</dbReference>
<sequence length="755" mass="84308">MATGVAQSNLLESPHQTPESSDLEAALPNYFSRCGPHGRFTCSGTSTHSNSSGEEWIINDLDQRRGVNVHVSSTGQVDKTFVFEAVEKFIDTLPPGVLEDYDDVYSWAPLYRERTAFPKHLPTVRREELTERRRLGNQLDLVTYLPPSGRMKMAMFKYHLDGTDVATAWHETNCVSSIPPHANIVPFDALVVASINTVDRVVGFTTRYVTSGTLWENKDYVFKLKYLEQLISVGPVPLPTGLWPSAKLGWEGDRHNRYAFGYKEDRNDVKFIKLTVQELITREFCSRPNFQSHELDMSQVTLKEEWVPHEDAKLDSPMEAYRRVLDDWVKRRDESEIDHFSKASNPLDWLPLPVDDTMRLDPSFRLGNTRAMMSAYVKKYLTWERPPTVSLPQVLKGKQLLATGEVVEDDGGESGALGSPAGCSDLQSVLTNTGLNSKDQITKIMPRGYYLAQGLIPLGYSSSDDEEGPCELPDGRLVCGPHGFVVCGKCCVDYSFMDDILSNQGNDDGEEEEESDEDSGGDGIEPDFTQHHLGPPLLKGTGRSWPSKFIPPSTTDTPAELFSGRRQHMRVIRYTHRDDASTVLIRTDGACLENGQANPKAGWAFWHGVNDEGTQLVVSASLEARGPFGAAAAQTSNRAELRAVIAALRFRHWPGEGFDTFVAATDSEYVVEGATKWVRTWIRNGWKTSAGRDVKNKDLWEALLGEVERFSDDGMAIQFWRIPREWNTVADAAAKSAAAQEETPSQWSEIIGMNI</sequence>
<evidence type="ECO:0000256" key="2">
    <source>
        <dbReference type="ARBA" id="ARBA00005300"/>
    </source>
</evidence>
<dbReference type="Proteomes" id="UP000001056">
    <property type="component" value="Unassembled WGS sequence"/>
</dbReference>
<accession>Q2GRU5</accession>
<dbReference type="GO" id="GO:0003676">
    <property type="term" value="F:nucleic acid binding"/>
    <property type="evidence" value="ECO:0007669"/>
    <property type="project" value="InterPro"/>
</dbReference>
<name>Q2GRU5_CHAGB</name>
<dbReference type="eggNOG" id="KOG3752">
    <property type="taxonomic scope" value="Eukaryota"/>
</dbReference>
<dbReference type="PROSITE" id="PS50879">
    <property type="entry name" value="RNASE_H_1"/>
    <property type="match status" value="1"/>
</dbReference>
<dbReference type="GeneID" id="4394850"/>
<dbReference type="PANTHER" id="PTHR10642">
    <property type="entry name" value="RIBONUCLEASE H1"/>
    <property type="match status" value="1"/>
</dbReference>
<keyword evidence="5" id="KW-0479">Metal-binding</keyword>
<organism evidence="10 11">
    <name type="scientific">Chaetomium globosum (strain ATCC 6205 / CBS 148.51 / DSM 1962 / NBRC 6347 / NRRL 1970)</name>
    <name type="common">Soil fungus</name>
    <dbReference type="NCBI Taxonomy" id="306901"/>
    <lineage>
        <taxon>Eukaryota</taxon>
        <taxon>Fungi</taxon>
        <taxon>Dikarya</taxon>
        <taxon>Ascomycota</taxon>
        <taxon>Pezizomycotina</taxon>
        <taxon>Sordariomycetes</taxon>
        <taxon>Sordariomycetidae</taxon>
        <taxon>Sordariales</taxon>
        <taxon>Chaetomiaceae</taxon>
        <taxon>Chaetomium</taxon>
    </lineage>
</organism>
<dbReference type="OrthoDB" id="407198at2759"/>
<keyword evidence="6" id="KW-0255">Endonuclease</keyword>
<reference evidence="11" key="1">
    <citation type="journal article" date="2015" name="Genome Announc.">
        <title>Draft genome sequence of the cellulolytic fungus Chaetomium globosum.</title>
        <authorList>
            <person name="Cuomo C.A."/>
            <person name="Untereiner W.A."/>
            <person name="Ma L.-J."/>
            <person name="Grabherr M."/>
            <person name="Birren B.W."/>
        </authorList>
    </citation>
    <scope>NUCLEOTIDE SEQUENCE [LARGE SCALE GENOMIC DNA]</scope>
    <source>
        <strain evidence="11">ATCC 6205 / CBS 148.51 / DSM 1962 / NBRC 6347 / NRRL 1970</strain>
    </source>
</reference>
<evidence type="ECO:0000256" key="4">
    <source>
        <dbReference type="ARBA" id="ARBA00022722"/>
    </source>
</evidence>
<dbReference type="Gene3D" id="3.30.420.10">
    <property type="entry name" value="Ribonuclease H-like superfamily/Ribonuclease H"/>
    <property type="match status" value="1"/>
</dbReference>
<evidence type="ECO:0000313" key="11">
    <source>
        <dbReference type="Proteomes" id="UP000001056"/>
    </source>
</evidence>
<dbReference type="HOGENOM" id="CLU_368804_0_0_1"/>
<dbReference type="InterPro" id="IPR036397">
    <property type="entry name" value="RNaseH_sf"/>
</dbReference>
<gene>
    <name evidence="10" type="ORF">CHGG_09309</name>
</gene>
<dbReference type="EC" id="3.1.26.4" evidence="3"/>
<evidence type="ECO:0000259" key="9">
    <source>
        <dbReference type="PROSITE" id="PS50879"/>
    </source>
</evidence>
<dbReference type="InterPro" id="IPR002156">
    <property type="entry name" value="RNaseH_domain"/>
</dbReference>
<dbReference type="InterPro" id="IPR050092">
    <property type="entry name" value="RNase_H"/>
</dbReference>
<dbReference type="AlphaFoldDB" id="Q2GRU5"/>
<evidence type="ECO:0000256" key="5">
    <source>
        <dbReference type="ARBA" id="ARBA00022723"/>
    </source>
</evidence>
<comment type="similarity">
    <text evidence="2">Belongs to the RNase H family.</text>
</comment>
<feature type="compositionally biased region" description="Acidic residues" evidence="8">
    <location>
        <begin position="507"/>
        <end position="520"/>
    </location>
</feature>
<keyword evidence="11" id="KW-1185">Reference proteome</keyword>
<dbReference type="CDD" id="cd13934">
    <property type="entry name" value="RNase_H_Dikarya_like"/>
    <property type="match status" value="1"/>
</dbReference>
<evidence type="ECO:0000256" key="6">
    <source>
        <dbReference type="ARBA" id="ARBA00022759"/>
    </source>
</evidence>